<dbReference type="AlphaFoldDB" id="A0A5C8ZEK6"/>
<name>A0A5C8ZEK6_9ACTN</name>
<dbReference type="Gene3D" id="3.40.190.10">
    <property type="entry name" value="Periplasmic binding protein-like II"/>
    <property type="match status" value="1"/>
</dbReference>
<evidence type="ECO:0000256" key="5">
    <source>
        <dbReference type="ARBA" id="ARBA00023288"/>
    </source>
</evidence>
<comment type="caution">
    <text evidence="7">The sequence shown here is derived from an EMBL/GenBank/DDBJ whole genome shotgun (WGS) entry which is preliminary data.</text>
</comment>
<protein>
    <submittedName>
        <fullName evidence="7">Extracellular solute-binding protein</fullName>
    </submittedName>
</protein>
<gene>
    <name evidence="7" type="ORF">FMM08_14465</name>
</gene>
<evidence type="ECO:0000256" key="4">
    <source>
        <dbReference type="ARBA" id="ARBA00023139"/>
    </source>
</evidence>
<dbReference type="RefSeq" id="WP_147927183.1">
    <property type="nucleotide sequence ID" value="NZ_VKAC01000008.1"/>
</dbReference>
<feature type="chain" id="PRO_5039568017" evidence="6">
    <location>
        <begin position="26"/>
        <end position="442"/>
    </location>
</feature>
<accession>A0A5C8ZEK6</accession>
<dbReference type="Proteomes" id="UP000321234">
    <property type="component" value="Unassembled WGS sequence"/>
</dbReference>
<evidence type="ECO:0000313" key="8">
    <source>
        <dbReference type="Proteomes" id="UP000321234"/>
    </source>
</evidence>
<keyword evidence="4" id="KW-0564">Palmitate</keyword>
<sequence length="442" mass="46887">MTTFRGGRRALALLAAGLGAALALSGCGGSGGDDADTGSGGAAKSIDFWLSASDAQAKGYYDLAKDFQAKTGTTVNITNVPYDGYVTKLKQSAQANALPDAANVPSIDPIWVNSLQDLKDVAEDPANKIDSKYVVTSTEGANSGKVLSIPSDVTASGMFINKSLWDEAGVAYPTDPSQTWTWDQFLADATKVREATGAKYDLTFDNSPSRLRAFVYEHGGNYMEQQEDGSFAPNAQTTSALEKFVAMNDDVVMPKSVWTSGADPNALFKSGQVTAYWSGVWQVADFASSITGFEWASVPTPAQPTQASDVNAGGVVVAFDNGGAKAEVAKAFVKFMYDPANYTKLVATNGYLPVETGLSPQYGFTTPAATAAFDLYLKEIELYDPISTTFYKSQLQWALEGKSLTTDPTKDELAKTINGQQDVATALKNITAGYEQQVGGKS</sequence>
<dbReference type="SUPFAM" id="SSF53850">
    <property type="entry name" value="Periplasmic binding protein-like II"/>
    <property type="match status" value="1"/>
</dbReference>
<reference evidence="7 8" key="1">
    <citation type="submission" date="2019-07" db="EMBL/GenBank/DDBJ databases">
        <title>Quadrisphaera sp. strain DD2A genome sequencing and assembly.</title>
        <authorList>
            <person name="Kim I."/>
        </authorList>
    </citation>
    <scope>NUCLEOTIDE SEQUENCE [LARGE SCALE GENOMIC DNA]</scope>
    <source>
        <strain evidence="7 8">DD2A</strain>
    </source>
</reference>
<dbReference type="EMBL" id="VKAC01000008">
    <property type="protein sequence ID" value="TXR55608.1"/>
    <property type="molecule type" value="Genomic_DNA"/>
</dbReference>
<proteinExistence type="predicted"/>
<organism evidence="7 8">
    <name type="scientific">Quadrisphaera setariae</name>
    <dbReference type="NCBI Taxonomy" id="2593304"/>
    <lineage>
        <taxon>Bacteria</taxon>
        <taxon>Bacillati</taxon>
        <taxon>Actinomycetota</taxon>
        <taxon>Actinomycetes</taxon>
        <taxon>Kineosporiales</taxon>
        <taxon>Kineosporiaceae</taxon>
        <taxon>Quadrisphaera</taxon>
    </lineage>
</organism>
<dbReference type="PROSITE" id="PS51257">
    <property type="entry name" value="PROKAR_LIPOPROTEIN"/>
    <property type="match status" value="1"/>
</dbReference>
<dbReference type="PANTHER" id="PTHR43649">
    <property type="entry name" value="ARABINOSE-BINDING PROTEIN-RELATED"/>
    <property type="match status" value="1"/>
</dbReference>
<keyword evidence="5" id="KW-0449">Lipoprotein</keyword>
<dbReference type="InterPro" id="IPR050490">
    <property type="entry name" value="Bact_solute-bd_prot1"/>
</dbReference>
<feature type="signal peptide" evidence="6">
    <location>
        <begin position="1"/>
        <end position="25"/>
    </location>
</feature>
<dbReference type="Pfam" id="PF13416">
    <property type="entry name" value="SBP_bac_8"/>
    <property type="match status" value="1"/>
</dbReference>
<keyword evidence="8" id="KW-1185">Reference proteome</keyword>
<keyword evidence="3" id="KW-0472">Membrane</keyword>
<evidence type="ECO:0000256" key="1">
    <source>
        <dbReference type="ARBA" id="ARBA00022475"/>
    </source>
</evidence>
<keyword evidence="2 6" id="KW-0732">Signal</keyword>
<dbReference type="PANTHER" id="PTHR43649:SF33">
    <property type="entry name" value="POLYGALACTURONAN_RHAMNOGALACTURONAN-BINDING PROTEIN YTCQ"/>
    <property type="match status" value="1"/>
</dbReference>
<evidence type="ECO:0000256" key="3">
    <source>
        <dbReference type="ARBA" id="ARBA00023136"/>
    </source>
</evidence>
<dbReference type="OrthoDB" id="6416561at2"/>
<evidence type="ECO:0000256" key="6">
    <source>
        <dbReference type="SAM" id="SignalP"/>
    </source>
</evidence>
<keyword evidence="1" id="KW-1003">Cell membrane</keyword>
<evidence type="ECO:0000256" key="2">
    <source>
        <dbReference type="ARBA" id="ARBA00022729"/>
    </source>
</evidence>
<evidence type="ECO:0000313" key="7">
    <source>
        <dbReference type="EMBL" id="TXR55608.1"/>
    </source>
</evidence>
<dbReference type="InterPro" id="IPR006059">
    <property type="entry name" value="SBP"/>
</dbReference>